<accession>A0A9J6D264</accession>
<protein>
    <submittedName>
        <fullName evidence="1">Uncharacterized protein</fullName>
    </submittedName>
</protein>
<evidence type="ECO:0000313" key="1">
    <source>
        <dbReference type="EMBL" id="KAH7986139.1"/>
    </source>
</evidence>
<evidence type="ECO:0000313" key="2">
    <source>
        <dbReference type="Proteomes" id="UP000821866"/>
    </source>
</evidence>
<reference evidence="1" key="2">
    <citation type="submission" date="2021-09" db="EMBL/GenBank/DDBJ databases">
        <authorList>
            <person name="Jia N."/>
            <person name="Wang J."/>
            <person name="Shi W."/>
            <person name="Du L."/>
            <person name="Sun Y."/>
            <person name="Zhan W."/>
            <person name="Jiang J."/>
            <person name="Wang Q."/>
            <person name="Zhang B."/>
            <person name="Ji P."/>
            <person name="Sakyi L.B."/>
            <person name="Cui X."/>
            <person name="Yuan T."/>
            <person name="Jiang B."/>
            <person name="Yang W."/>
            <person name="Lam T.T.-Y."/>
            <person name="Chang Q."/>
            <person name="Ding S."/>
            <person name="Wang X."/>
            <person name="Zhu J."/>
            <person name="Ruan X."/>
            <person name="Zhao L."/>
            <person name="Wei J."/>
            <person name="Que T."/>
            <person name="Du C."/>
            <person name="Cheng J."/>
            <person name="Dai P."/>
            <person name="Han X."/>
            <person name="Huang E."/>
            <person name="Gao Y."/>
            <person name="Liu J."/>
            <person name="Shao H."/>
            <person name="Ye R."/>
            <person name="Li L."/>
            <person name="Wei W."/>
            <person name="Wang X."/>
            <person name="Wang C."/>
            <person name="Huo Q."/>
            <person name="Li W."/>
            <person name="Guo W."/>
            <person name="Chen H."/>
            <person name="Chen S."/>
            <person name="Zhou L."/>
            <person name="Zhou L."/>
            <person name="Ni X."/>
            <person name="Tian J."/>
            <person name="Zhou Y."/>
            <person name="Sheng Y."/>
            <person name="Liu T."/>
            <person name="Pan Y."/>
            <person name="Xia L."/>
            <person name="Li J."/>
            <person name="Zhao F."/>
            <person name="Cao W."/>
        </authorList>
    </citation>
    <scope>NUCLEOTIDE SEQUENCE</scope>
    <source>
        <strain evidence="1">Rmic-2018</strain>
        <tissue evidence="1">Larvae</tissue>
    </source>
</reference>
<gene>
    <name evidence="1" type="ORF">HPB51_026704</name>
</gene>
<dbReference type="Proteomes" id="UP000821866">
    <property type="component" value="Unassembled WGS sequence"/>
</dbReference>
<dbReference type="AlphaFoldDB" id="A0A9J6D264"/>
<organism evidence="1 2">
    <name type="scientific">Rhipicephalus microplus</name>
    <name type="common">Cattle tick</name>
    <name type="synonym">Boophilus microplus</name>
    <dbReference type="NCBI Taxonomy" id="6941"/>
    <lineage>
        <taxon>Eukaryota</taxon>
        <taxon>Metazoa</taxon>
        <taxon>Ecdysozoa</taxon>
        <taxon>Arthropoda</taxon>
        <taxon>Chelicerata</taxon>
        <taxon>Arachnida</taxon>
        <taxon>Acari</taxon>
        <taxon>Parasitiformes</taxon>
        <taxon>Ixodida</taxon>
        <taxon>Ixodoidea</taxon>
        <taxon>Ixodidae</taxon>
        <taxon>Rhipicephalinae</taxon>
        <taxon>Rhipicephalus</taxon>
        <taxon>Boophilus</taxon>
    </lineage>
</organism>
<sequence>MMTHTASRVTVDSYTSRIERHVGLYGNCAPDGLIAAVDLSYFAALMTRKANYRGREEFSADNWDSLTAVVPVKMEYSGSRAVLPYALSSLTSRYWTQRVAYSMTTHEIGGEGGTMRQVDCLHHAGQALTGGPENLLLVVLDVEVHPGERVGFGIGGERRVEVLGRSARASPGAYPTVHEAIATHG</sequence>
<comment type="caution">
    <text evidence="1">The sequence shown here is derived from an EMBL/GenBank/DDBJ whole genome shotgun (WGS) entry which is preliminary data.</text>
</comment>
<dbReference type="EMBL" id="JABSTU010001353">
    <property type="protein sequence ID" value="KAH7986139.1"/>
    <property type="molecule type" value="Genomic_DNA"/>
</dbReference>
<proteinExistence type="predicted"/>
<name>A0A9J6D264_RHIMP</name>
<keyword evidence="2" id="KW-1185">Reference proteome</keyword>
<reference evidence="1" key="1">
    <citation type="journal article" date="2020" name="Cell">
        <title>Large-Scale Comparative Analyses of Tick Genomes Elucidate Their Genetic Diversity and Vector Capacities.</title>
        <authorList>
            <consortium name="Tick Genome and Microbiome Consortium (TIGMIC)"/>
            <person name="Jia N."/>
            <person name="Wang J."/>
            <person name="Shi W."/>
            <person name="Du L."/>
            <person name="Sun Y."/>
            <person name="Zhan W."/>
            <person name="Jiang J.F."/>
            <person name="Wang Q."/>
            <person name="Zhang B."/>
            <person name="Ji P."/>
            <person name="Bell-Sakyi L."/>
            <person name="Cui X.M."/>
            <person name="Yuan T.T."/>
            <person name="Jiang B.G."/>
            <person name="Yang W.F."/>
            <person name="Lam T.T."/>
            <person name="Chang Q.C."/>
            <person name="Ding S.J."/>
            <person name="Wang X.J."/>
            <person name="Zhu J.G."/>
            <person name="Ruan X.D."/>
            <person name="Zhao L."/>
            <person name="Wei J.T."/>
            <person name="Ye R.Z."/>
            <person name="Que T.C."/>
            <person name="Du C.H."/>
            <person name="Zhou Y.H."/>
            <person name="Cheng J.X."/>
            <person name="Dai P.F."/>
            <person name="Guo W.B."/>
            <person name="Han X.H."/>
            <person name="Huang E.J."/>
            <person name="Li L.F."/>
            <person name="Wei W."/>
            <person name="Gao Y.C."/>
            <person name="Liu J.Z."/>
            <person name="Shao H.Z."/>
            <person name="Wang X."/>
            <person name="Wang C.C."/>
            <person name="Yang T.C."/>
            <person name="Huo Q.B."/>
            <person name="Li W."/>
            <person name="Chen H.Y."/>
            <person name="Chen S.E."/>
            <person name="Zhou L.G."/>
            <person name="Ni X.B."/>
            <person name="Tian J.H."/>
            <person name="Sheng Y."/>
            <person name="Liu T."/>
            <person name="Pan Y.S."/>
            <person name="Xia L.Y."/>
            <person name="Li J."/>
            <person name="Zhao F."/>
            <person name="Cao W.C."/>
        </authorList>
    </citation>
    <scope>NUCLEOTIDE SEQUENCE</scope>
    <source>
        <strain evidence="1">Rmic-2018</strain>
    </source>
</reference>